<reference evidence="1" key="1">
    <citation type="journal article" date="2014" name="Front. Microbiol.">
        <title>High frequency of phylogenetically diverse reductive dehalogenase-homologous genes in deep subseafloor sedimentary metagenomes.</title>
        <authorList>
            <person name="Kawai M."/>
            <person name="Futagami T."/>
            <person name="Toyoda A."/>
            <person name="Takaki Y."/>
            <person name="Nishi S."/>
            <person name="Hori S."/>
            <person name="Arai W."/>
            <person name="Tsubouchi T."/>
            <person name="Morono Y."/>
            <person name="Uchiyama I."/>
            <person name="Ito T."/>
            <person name="Fujiyama A."/>
            <person name="Inagaki F."/>
            <person name="Takami H."/>
        </authorList>
    </citation>
    <scope>NUCLEOTIDE SEQUENCE</scope>
    <source>
        <strain evidence="1">Expedition CK06-06</strain>
    </source>
</reference>
<comment type="caution">
    <text evidence="1">The sequence shown here is derived from an EMBL/GenBank/DDBJ whole genome shotgun (WGS) entry which is preliminary data.</text>
</comment>
<sequence>GNRLVGGFCYYQGAFPQTKALKVFLVRDGNPEIFFKTALGDTTSQGLAKVSVFIQAWGRVATVNI</sequence>
<organism evidence="1">
    <name type="scientific">marine sediment metagenome</name>
    <dbReference type="NCBI Taxonomy" id="412755"/>
    <lineage>
        <taxon>unclassified sequences</taxon>
        <taxon>metagenomes</taxon>
        <taxon>ecological metagenomes</taxon>
    </lineage>
</organism>
<accession>X1PWK5</accession>
<proteinExistence type="predicted"/>
<name>X1PWK5_9ZZZZ</name>
<feature type="non-terminal residue" evidence="1">
    <location>
        <position position="1"/>
    </location>
</feature>
<dbReference type="EMBL" id="BARV01031232">
    <property type="protein sequence ID" value="GAI35344.1"/>
    <property type="molecule type" value="Genomic_DNA"/>
</dbReference>
<protein>
    <submittedName>
        <fullName evidence="1">Uncharacterized protein</fullName>
    </submittedName>
</protein>
<dbReference type="AlphaFoldDB" id="X1PWK5"/>
<gene>
    <name evidence="1" type="ORF">S06H3_49459</name>
</gene>
<evidence type="ECO:0000313" key="1">
    <source>
        <dbReference type="EMBL" id="GAI35344.1"/>
    </source>
</evidence>